<proteinExistence type="predicted"/>
<dbReference type="PANTHER" id="PTHR13369:SF0">
    <property type="entry name" value="GLUTATHIONE S-TRANSFERASE C-TERMINAL DOMAIN-CONTAINING PROTEIN"/>
    <property type="match status" value="1"/>
</dbReference>
<gene>
    <name evidence="2" type="ORF">ODALV1_LOCUS27331</name>
</gene>
<reference evidence="2 3" key="1">
    <citation type="submission" date="2024-08" db="EMBL/GenBank/DDBJ databases">
        <authorList>
            <person name="Cucini C."/>
            <person name="Frati F."/>
        </authorList>
    </citation>
    <scope>NUCLEOTIDE SEQUENCE [LARGE SCALE GENOMIC DNA]</scope>
</reference>
<keyword evidence="3" id="KW-1185">Reference proteome</keyword>
<name>A0ABP1RY08_9HEXA</name>
<dbReference type="InterPro" id="IPR029063">
    <property type="entry name" value="SAM-dependent_MTases_sf"/>
</dbReference>
<dbReference type="SUPFAM" id="SSF53335">
    <property type="entry name" value="S-adenosyl-L-methionine-dependent methyltransferases"/>
    <property type="match status" value="1"/>
</dbReference>
<dbReference type="InterPro" id="IPR025714">
    <property type="entry name" value="Methyltranfer_dom"/>
</dbReference>
<accession>A0ABP1RY08</accession>
<evidence type="ECO:0000313" key="3">
    <source>
        <dbReference type="Proteomes" id="UP001642540"/>
    </source>
</evidence>
<protein>
    <recommendedName>
        <fullName evidence="1">Methyltransferase domain-containing protein</fullName>
    </recommendedName>
</protein>
<dbReference type="EMBL" id="CAXLJM020000122">
    <property type="protein sequence ID" value="CAL8138352.1"/>
    <property type="molecule type" value="Genomic_DNA"/>
</dbReference>
<evidence type="ECO:0000313" key="2">
    <source>
        <dbReference type="EMBL" id="CAL8138352.1"/>
    </source>
</evidence>
<sequence length="550" mass="62812">MILNGVIKNSVDDHHVEVQTRKHPSVTIAEKRMVICGVSSVLRFMLKFTGTIIESRNNNVEDLDLLCQFKQYLGFRGGCLQACAESSIWTKFCEVDMLDVIDDIEKICQKLTCKLGSTEENTSFPIPETIIRFENHLSLPVKVHNFRKVIQNSKKAGISVLPEDPCEDQGRIELVTDLKHEFAEGTIMLLSDLILFPSLYVCVSCIGREVFEGMAPRTLKWYDRVNSVFLSSVNFDIDCYYSSILHTNQTKYEWAMPDVPVQSLYSRDPNRYKPTLRQFTRQYEIDEAVQFVKNQNIEPLEINEDEPCFEWTDIPLLAHPEGGNLPLTRQQRKCHQLASLTYYVLQVYGEKRKDCNSRRFRIVDFCSGGGHLGILIAYLLPECDVILVENKDESLRRAQERIEGLGLSNMFCYQSNLDYFEGDFDLGLALHACGTATDLVIAKCVKVSASFVCCPCCYGAVQENHMLKYPRSHIFQESQIPLRYYFILSHASDHTHDAAHEKTEQGKQCMTLIDTDRCLYAEENGYNVKLCKIVPETASPKNHILVGVKK</sequence>
<organism evidence="2 3">
    <name type="scientific">Orchesella dallaii</name>
    <dbReference type="NCBI Taxonomy" id="48710"/>
    <lineage>
        <taxon>Eukaryota</taxon>
        <taxon>Metazoa</taxon>
        <taxon>Ecdysozoa</taxon>
        <taxon>Arthropoda</taxon>
        <taxon>Hexapoda</taxon>
        <taxon>Collembola</taxon>
        <taxon>Entomobryomorpha</taxon>
        <taxon>Entomobryoidea</taxon>
        <taxon>Orchesellidae</taxon>
        <taxon>Orchesellinae</taxon>
        <taxon>Orchesella</taxon>
    </lineage>
</organism>
<dbReference type="PANTHER" id="PTHR13369">
    <property type="match status" value="1"/>
</dbReference>
<dbReference type="Pfam" id="PF13679">
    <property type="entry name" value="Methyltransf_32"/>
    <property type="match status" value="1"/>
</dbReference>
<dbReference type="Gene3D" id="3.40.50.150">
    <property type="entry name" value="Vaccinia Virus protein VP39"/>
    <property type="match status" value="1"/>
</dbReference>
<comment type="caution">
    <text evidence="2">The sequence shown here is derived from an EMBL/GenBank/DDBJ whole genome shotgun (WGS) entry which is preliminary data.</text>
</comment>
<feature type="domain" description="Methyltransferase" evidence="1">
    <location>
        <begin position="332"/>
        <end position="463"/>
    </location>
</feature>
<dbReference type="Proteomes" id="UP001642540">
    <property type="component" value="Unassembled WGS sequence"/>
</dbReference>
<evidence type="ECO:0000259" key="1">
    <source>
        <dbReference type="Pfam" id="PF13679"/>
    </source>
</evidence>